<dbReference type="InterPro" id="IPR004474">
    <property type="entry name" value="LytR_CpsA_psr"/>
</dbReference>
<feature type="compositionally biased region" description="Low complexity" evidence="2">
    <location>
        <begin position="815"/>
        <end position="858"/>
    </location>
</feature>
<feature type="compositionally biased region" description="Basic residues" evidence="2">
    <location>
        <begin position="9"/>
        <end position="22"/>
    </location>
</feature>
<sequence length="882" mass="90164">MTDPFSAPRRSRRRSGRHRQQPVRRTQSTPLPPEQARRNRDAAFGSENPRRAWIGSPSVSAASPADETADETVDAADTADTAPGTADIAPTRDALHDVPAPAPSHRGSAAGSADDPAQGAAQGAAPSADEARPVRRPRGRRAAFPIEDLPASPAEADGPGSASDAGVHDAWAADAAAPAGDPAEAPLSPRDEPVPATPRAAAPAGSGPRIVPGRPRSAASAPTAPALSASAQSNSAQSASAQSSAASAAESASTSSSAAAAPAGPAAVGAAAGAASQSGGEPRSDGDSAGPRSGAVAAGGTGRNGTGAGKNDGRGGNADGGFGGGGNSGDGGKSGDGGDGSVDRRDDSAADDSGSLAKVAGWTVLTSALPGSGLLTTPLRKLGAAMLALLLVVVLVVAAVVLFGDPLRTAATLGTRRGVLIAALVVTVVVGLVWAAQIVLANLAQGAKQRLEGSKCYVALALAALMVILVAVPFGRGVQSLWALQGLMGSESVFGGDRNSQFASGEDPWADTERLNIMLLGQDAGADRTGTRPDTIMVASIDTATGRTALFSIPRNLEHVRFPEGTVAAEEFPDGFRYYGRNQDLINAVWAWAEENPDLFPGDPEPGLTATRWAVEETLGLKTDYYAMVNLQGFEDMVDAIGGVDLVVERRIPIGGGASKVEGYIEPGEQTLDGFHALWYARSREGSNDFNRMCRQQRIVRAVAEEADPTTLALSVPRLVTATENNIETDIPVNNVDAFVDLALRIKDGGFTSYPITQDVTFSGNPDWDYLKEWTQASIEDSMAQGEPESVRGETEPGSTEPAETGAPPEEDTASSEAATTEEATTSPTPSATPTEESTSATPTEESSTSGTATPSETATEEPVIDQDPLKSCLPGADQTGQ</sequence>
<feature type="compositionally biased region" description="Low complexity" evidence="2">
    <location>
        <begin position="169"/>
        <end position="186"/>
    </location>
</feature>
<feature type="compositionally biased region" description="Low complexity" evidence="2">
    <location>
        <begin position="197"/>
        <end position="279"/>
    </location>
</feature>
<evidence type="ECO:0000256" key="3">
    <source>
        <dbReference type="SAM" id="Phobius"/>
    </source>
</evidence>
<dbReference type="Gene3D" id="3.40.630.190">
    <property type="entry name" value="LCP protein"/>
    <property type="match status" value="1"/>
</dbReference>
<keyword evidence="6" id="KW-1185">Reference proteome</keyword>
<feature type="transmembrane region" description="Helical" evidence="3">
    <location>
        <begin position="456"/>
        <end position="475"/>
    </location>
</feature>
<accession>A0A841AFR2</accession>
<dbReference type="RefSeq" id="WP_184325531.1">
    <property type="nucleotide sequence ID" value="NZ_JACHLZ010000001.1"/>
</dbReference>
<evidence type="ECO:0000259" key="4">
    <source>
        <dbReference type="Pfam" id="PF03816"/>
    </source>
</evidence>
<comment type="similarity">
    <text evidence="1">Belongs to the LytR/CpsA/Psr (LCP) family.</text>
</comment>
<organism evidence="5 6">
    <name type="scientific">Brachybacterium aquaticum</name>
    <dbReference type="NCBI Taxonomy" id="1432564"/>
    <lineage>
        <taxon>Bacteria</taxon>
        <taxon>Bacillati</taxon>
        <taxon>Actinomycetota</taxon>
        <taxon>Actinomycetes</taxon>
        <taxon>Micrococcales</taxon>
        <taxon>Dermabacteraceae</taxon>
        <taxon>Brachybacterium</taxon>
    </lineage>
</organism>
<feature type="compositionally biased region" description="Low complexity" evidence="2">
    <location>
        <begin position="75"/>
        <end position="91"/>
    </location>
</feature>
<feature type="compositionally biased region" description="Gly residues" evidence="2">
    <location>
        <begin position="297"/>
        <end position="340"/>
    </location>
</feature>
<feature type="transmembrane region" description="Helical" evidence="3">
    <location>
        <begin position="419"/>
        <end position="444"/>
    </location>
</feature>
<evidence type="ECO:0000313" key="6">
    <source>
        <dbReference type="Proteomes" id="UP000588158"/>
    </source>
</evidence>
<dbReference type="AlphaFoldDB" id="A0A841AFR2"/>
<name>A0A841AFR2_9MICO</name>
<dbReference type="PANTHER" id="PTHR33392">
    <property type="entry name" value="POLYISOPRENYL-TEICHOIC ACID--PEPTIDOGLYCAN TEICHOIC ACID TRANSFERASE TAGU"/>
    <property type="match status" value="1"/>
</dbReference>
<feature type="domain" description="Cell envelope-related transcriptional attenuator" evidence="4">
    <location>
        <begin position="532"/>
        <end position="707"/>
    </location>
</feature>
<evidence type="ECO:0000256" key="2">
    <source>
        <dbReference type="SAM" id="MobiDB-lite"/>
    </source>
</evidence>
<dbReference type="InterPro" id="IPR050922">
    <property type="entry name" value="LytR/CpsA/Psr_CW_biosynth"/>
</dbReference>
<proteinExistence type="inferred from homology"/>
<protein>
    <submittedName>
        <fullName evidence="5">LCP family protein required for cell wall assembly</fullName>
    </submittedName>
</protein>
<dbReference type="NCBIfam" id="TIGR00350">
    <property type="entry name" value="lytR_cpsA_psr"/>
    <property type="match status" value="1"/>
</dbReference>
<evidence type="ECO:0000256" key="1">
    <source>
        <dbReference type="ARBA" id="ARBA00006068"/>
    </source>
</evidence>
<feature type="compositionally biased region" description="Low complexity" evidence="2">
    <location>
        <begin position="107"/>
        <end position="128"/>
    </location>
</feature>
<comment type="caution">
    <text evidence="5">The sequence shown here is derived from an EMBL/GenBank/DDBJ whole genome shotgun (WGS) entry which is preliminary data.</text>
</comment>
<keyword evidence="3" id="KW-0812">Transmembrane</keyword>
<reference evidence="5 6" key="1">
    <citation type="submission" date="2020-08" db="EMBL/GenBank/DDBJ databases">
        <title>Sequencing the genomes of 1000 actinobacteria strains.</title>
        <authorList>
            <person name="Klenk H.-P."/>
        </authorList>
    </citation>
    <scope>NUCLEOTIDE SEQUENCE [LARGE SCALE GENOMIC DNA]</scope>
    <source>
        <strain evidence="5 6">DSM 28796</strain>
    </source>
</reference>
<dbReference type="Pfam" id="PF03816">
    <property type="entry name" value="LytR_cpsA_psr"/>
    <property type="match status" value="1"/>
</dbReference>
<dbReference type="PANTHER" id="PTHR33392:SF6">
    <property type="entry name" value="POLYISOPRENYL-TEICHOIC ACID--PEPTIDOGLYCAN TEICHOIC ACID TRANSFERASE TAGU"/>
    <property type="match status" value="1"/>
</dbReference>
<dbReference type="Proteomes" id="UP000588158">
    <property type="component" value="Unassembled WGS sequence"/>
</dbReference>
<feature type="region of interest" description="Disordered" evidence="2">
    <location>
        <begin position="1"/>
        <end position="353"/>
    </location>
</feature>
<gene>
    <name evidence="5" type="ORF">HNR70_001978</name>
</gene>
<keyword evidence="3" id="KW-1133">Transmembrane helix</keyword>
<keyword evidence="3" id="KW-0472">Membrane</keyword>
<feature type="transmembrane region" description="Helical" evidence="3">
    <location>
        <begin position="382"/>
        <end position="404"/>
    </location>
</feature>
<evidence type="ECO:0000313" key="5">
    <source>
        <dbReference type="EMBL" id="MBB5832165.1"/>
    </source>
</evidence>
<feature type="region of interest" description="Disordered" evidence="2">
    <location>
        <begin position="781"/>
        <end position="882"/>
    </location>
</feature>
<dbReference type="EMBL" id="JACHLZ010000001">
    <property type="protein sequence ID" value="MBB5832165.1"/>
    <property type="molecule type" value="Genomic_DNA"/>
</dbReference>